<dbReference type="GO" id="GO:0004672">
    <property type="term" value="F:protein kinase activity"/>
    <property type="evidence" value="ECO:0007669"/>
    <property type="project" value="InterPro"/>
</dbReference>
<dbReference type="CDD" id="cd00200">
    <property type="entry name" value="WD40"/>
    <property type="match status" value="1"/>
</dbReference>
<dbReference type="SUPFAM" id="SSF50998">
    <property type="entry name" value="Quinoprotein alcohol dehydrogenase-like"/>
    <property type="match status" value="1"/>
</dbReference>
<dbReference type="OrthoDB" id="10252171at2759"/>
<gene>
    <name evidence="6" type="ORF">K460DRAFT_412106</name>
</gene>
<dbReference type="PROSITE" id="PS50011">
    <property type="entry name" value="PROTEIN_KINASE_DOM"/>
    <property type="match status" value="1"/>
</dbReference>
<proteinExistence type="predicted"/>
<dbReference type="RefSeq" id="XP_040792956.1">
    <property type="nucleotide sequence ID" value="XM_040937518.1"/>
</dbReference>
<dbReference type="SMART" id="SM00220">
    <property type="entry name" value="S_TKc"/>
    <property type="match status" value="1"/>
</dbReference>
<dbReference type="InterPro" id="IPR001680">
    <property type="entry name" value="WD40_rpt"/>
</dbReference>
<keyword evidence="7" id="KW-1185">Reference proteome</keyword>
<dbReference type="EMBL" id="ML976614">
    <property type="protein sequence ID" value="KAF1850393.1"/>
    <property type="molecule type" value="Genomic_DNA"/>
</dbReference>
<dbReference type="PRINTS" id="PR00320">
    <property type="entry name" value="GPROTEINBRPT"/>
</dbReference>
<reference evidence="6" key="1">
    <citation type="submission" date="2020-01" db="EMBL/GenBank/DDBJ databases">
        <authorList>
            <consortium name="DOE Joint Genome Institute"/>
            <person name="Haridas S."/>
            <person name="Albert R."/>
            <person name="Binder M."/>
            <person name="Bloem J."/>
            <person name="Labutti K."/>
            <person name="Salamov A."/>
            <person name="Andreopoulos B."/>
            <person name="Baker S.E."/>
            <person name="Barry K."/>
            <person name="Bills G."/>
            <person name="Bluhm B.H."/>
            <person name="Cannon C."/>
            <person name="Castanera R."/>
            <person name="Culley D.E."/>
            <person name="Daum C."/>
            <person name="Ezra D."/>
            <person name="Gonzalez J.B."/>
            <person name="Henrissat B."/>
            <person name="Kuo A."/>
            <person name="Liang C."/>
            <person name="Lipzen A."/>
            <person name="Lutzoni F."/>
            <person name="Magnuson J."/>
            <person name="Mondo S."/>
            <person name="Nolan M."/>
            <person name="Ohm R."/>
            <person name="Pangilinan J."/>
            <person name="Park H.-J."/>
            <person name="Ramirez L."/>
            <person name="Alfaro M."/>
            <person name="Sun H."/>
            <person name="Tritt A."/>
            <person name="Yoshinaga Y."/>
            <person name="Zwiers L.-H."/>
            <person name="Turgeon B.G."/>
            <person name="Goodwin S.B."/>
            <person name="Spatafora J.W."/>
            <person name="Crous P.W."/>
            <person name="Grigoriev I.V."/>
        </authorList>
    </citation>
    <scope>NUCLEOTIDE SEQUENCE</scope>
    <source>
        <strain evidence="6">CBS 394.84</strain>
    </source>
</reference>
<dbReference type="PROSITE" id="PS50294">
    <property type="entry name" value="WD_REPEATS_REGION"/>
    <property type="match status" value="4"/>
</dbReference>
<evidence type="ECO:0000313" key="7">
    <source>
        <dbReference type="Proteomes" id="UP000800039"/>
    </source>
</evidence>
<dbReference type="Pfam" id="PF00069">
    <property type="entry name" value="Pkinase"/>
    <property type="match status" value="1"/>
</dbReference>
<feature type="domain" description="Protein kinase" evidence="5">
    <location>
        <begin position="44"/>
        <end position="310"/>
    </location>
</feature>
<feature type="transmembrane region" description="Helical" evidence="4">
    <location>
        <begin position="701"/>
        <end position="718"/>
    </location>
</feature>
<protein>
    <submittedName>
        <fullName evidence="6">WD40 repeat-like protein</fullName>
    </submittedName>
</protein>
<dbReference type="SUPFAM" id="SSF56112">
    <property type="entry name" value="Protein kinase-like (PK-like)"/>
    <property type="match status" value="1"/>
</dbReference>
<dbReference type="GeneID" id="63854768"/>
<dbReference type="PROSITE" id="PS00108">
    <property type="entry name" value="PROTEIN_KINASE_ST"/>
    <property type="match status" value="1"/>
</dbReference>
<evidence type="ECO:0000256" key="2">
    <source>
        <dbReference type="ARBA" id="ARBA00022737"/>
    </source>
</evidence>
<dbReference type="InterPro" id="IPR011009">
    <property type="entry name" value="Kinase-like_dom_sf"/>
</dbReference>
<dbReference type="Gene3D" id="1.10.510.10">
    <property type="entry name" value="Transferase(Phosphotransferase) domain 1"/>
    <property type="match status" value="1"/>
</dbReference>
<dbReference type="InterPro" id="IPR020472">
    <property type="entry name" value="WD40_PAC1"/>
</dbReference>
<dbReference type="PANTHER" id="PTHR19848:SF8">
    <property type="entry name" value="F-BOX AND WD REPEAT DOMAIN CONTAINING 7"/>
    <property type="match status" value="1"/>
</dbReference>
<keyword evidence="1 3" id="KW-0853">WD repeat</keyword>
<keyword evidence="2" id="KW-0677">Repeat</keyword>
<sequence>MTTAIFSTEDLKIDVQFFPHHTQHRPLRNNGTPYKYYTTAVQQWRRVKVLGKGGFGMVWLEKNTAGGLGEERAVKEVSKFATGRIATDYNKELVALARLSQYDEHFVNFMGWYENEHTIFLAMEYFPLGDLAACVTGPLSEDAVKEVTVQLIEGLNVMHTHGFAHRDLKPQNIFVLSTTPKWRVKIGDFGISKRTVHNDAALTTAIGSIGYVAPEILGCIENEISPKKSYSNAVDIWSLGCVVYWMLTTTVPFTTMRDLFLFSEGSTQFPSSLLFQCGLSVLGHQFLKNAMALQPARRFNAKEALQHPWLVASQPAQKDDSLLETSFVGILFSNLNRGGVLAISPDGRTIAFGLRERNVLALCDAKTRGPRLTLQGHAEYLLTAKFSPDGKSIATAGGDRNVLVWDTETGAMRHIFRGHFDTINDLSFSPDGSLLASASDDRTVRIWDVWRGRLRNVIKGHYGSVSGVAFSPVGSMLATASSAGVWLYLSLTGMLDRKLEGPTGQTHLKVSYSPDGKLIAASLWDNQNTGNFILLYDSNTGQVLHKLTGHTNVISSIAFSNDGSLLASAACDNTARLWSTATGSSRGVLKGHTKSVWGIEFGPAGQHVVTASEDGTVRVWELRGEKRPGKEIVGGAQGGEEIAEGTVKPKKGARVGIFDLASKTSTERAADMLRPGKIKAFCWVAVAMLSSLLLSEPWNSRVFFGMLISYIAFLYFSVQ</sequence>
<evidence type="ECO:0000313" key="6">
    <source>
        <dbReference type="EMBL" id="KAF1850393.1"/>
    </source>
</evidence>
<dbReference type="InterPro" id="IPR000719">
    <property type="entry name" value="Prot_kinase_dom"/>
</dbReference>
<dbReference type="PROSITE" id="PS50082">
    <property type="entry name" value="WD_REPEATS_2"/>
    <property type="match status" value="4"/>
</dbReference>
<dbReference type="InterPro" id="IPR019775">
    <property type="entry name" value="WD40_repeat_CS"/>
</dbReference>
<dbReference type="AlphaFoldDB" id="A0A9P4GPS9"/>
<feature type="repeat" description="WD" evidence="3">
    <location>
        <begin position="589"/>
        <end position="623"/>
    </location>
</feature>
<organism evidence="6 7">
    <name type="scientific">Cucurbitaria berberidis CBS 394.84</name>
    <dbReference type="NCBI Taxonomy" id="1168544"/>
    <lineage>
        <taxon>Eukaryota</taxon>
        <taxon>Fungi</taxon>
        <taxon>Dikarya</taxon>
        <taxon>Ascomycota</taxon>
        <taxon>Pezizomycotina</taxon>
        <taxon>Dothideomycetes</taxon>
        <taxon>Pleosporomycetidae</taxon>
        <taxon>Pleosporales</taxon>
        <taxon>Pleosporineae</taxon>
        <taxon>Cucurbitariaceae</taxon>
        <taxon>Cucurbitaria</taxon>
    </lineage>
</organism>
<name>A0A9P4GPS9_9PLEO</name>
<dbReference type="GO" id="GO:0005524">
    <property type="term" value="F:ATP binding"/>
    <property type="evidence" value="ECO:0007669"/>
    <property type="project" value="InterPro"/>
</dbReference>
<dbReference type="PANTHER" id="PTHR19848">
    <property type="entry name" value="WD40 REPEAT PROTEIN"/>
    <property type="match status" value="1"/>
</dbReference>
<dbReference type="InterPro" id="IPR011047">
    <property type="entry name" value="Quinoprotein_ADH-like_sf"/>
</dbReference>
<feature type="repeat" description="WD" evidence="3">
    <location>
        <begin position="547"/>
        <end position="588"/>
    </location>
</feature>
<dbReference type="SMART" id="SM00320">
    <property type="entry name" value="WD40"/>
    <property type="match status" value="6"/>
</dbReference>
<evidence type="ECO:0000259" key="5">
    <source>
        <dbReference type="PROSITE" id="PS50011"/>
    </source>
</evidence>
<dbReference type="InterPro" id="IPR008271">
    <property type="entry name" value="Ser/Thr_kinase_AS"/>
</dbReference>
<evidence type="ECO:0000256" key="3">
    <source>
        <dbReference type="PROSITE-ProRule" id="PRU00221"/>
    </source>
</evidence>
<feature type="repeat" description="WD" evidence="3">
    <location>
        <begin position="416"/>
        <end position="449"/>
    </location>
</feature>
<dbReference type="Pfam" id="PF00400">
    <property type="entry name" value="WD40"/>
    <property type="match status" value="5"/>
</dbReference>
<dbReference type="Gene3D" id="2.130.10.10">
    <property type="entry name" value="YVTN repeat-like/Quinoprotein amine dehydrogenase"/>
    <property type="match status" value="2"/>
</dbReference>
<evidence type="ECO:0000256" key="4">
    <source>
        <dbReference type="SAM" id="Phobius"/>
    </source>
</evidence>
<evidence type="ECO:0000256" key="1">
    <source>
        <dbReference type="ARBA" id="ARBA00022574"/>
    </source>
</evidence>
<feature type="repeat" description="WD" evidence="3">
    <location>
        <begin position="374"/>
        <end position="415"/>
    </location>
</feature>
<comment type="caution">
    <text evidence="6">The sequence shown here is derived from an EMBL/GenBank/DDBJ whole genome shotgun (WGS) entry which is preliminary data.</text>
</comment>
<keyword evidence="4" id="KW-0812">Transmembrane</keyword>
<dbReference type="PROSITE" id="PS00678">
    <property type="entry name" value="WD_REPEATS_1"/>
    <property type="match status" value="3"/>
</dbReference>
<keyword evidence="4" id="KW-1133">Transmembrane helix</keyword>
<dbReference type="InterPro" id="IPR015943">
    <property type="entry name" value="WD40/YVTN_repeat-like_dom_sf"/>
</dbReference>
<dbReference type="Proteomes" id="UP000800039">
    <property type="component" value="Unassembled WGS sequence"/>
</dbReference>
<keyword evidence="4" id="KW-0472">Membrane</keyword>
<accession>A0A9P4GPS9</accession>